<feature type="transmembrane region" description="Helical" evidence="2">
    <location>
        <begin position="50"/>
        <end position="68"/>
    </location>
</feature>
<dbReference type="PANTHER" id="PTHR10760:SF14">
    <property type="entry name" value="TORSIN-1B"/>
    <property type="match status" value="1"/>
</dbReference>
<evidence type="ECO:0000259" key="3">
    <source>
        <dbReference type="Pfam" id="PF21376"/>
    </source>
</evidence>
<dbReference type="GO" id="GO:0071763">
    <property type="term" value="P:nuclear membrane organization"/>
    <property type="evidence" value="ECO:0007669"/>
    <property type="project" value="TreeGrafter"/>
</dbReference>
<dbReference type="AlphaFoldDB" id="A0A9W7WCS8"/>
<dbReference type="Proteomes" id="UP001059041">
    <property type="component" value="Linkage Group LG21"/>
</dbReference>
<dbReference type="EMBL" id="JAFHDT010000021">
    <property type="protein sequence ID" value="KAI7794460.1"/>
    <property type="molecule type" value="Genomic_DNA"/>
</dbReference>
<keyword evidence="5" id="KW-1185">Reference proteome</keyword>
<sequence length="267" mass="30117">MKLSLRSLQKPYLQSKGNTASNPDTMKAAYLVIVLLLSDITLTSGDDPNYILLGGSGVVLGVIMLAVFQRLEMLLPFDPKQISRPNSSRSRSTGPQEWEKTTWQKSSLETFIKKESTANIISLLYQGIIFHSRTKWTCTVNAGGNVITSTAVDFLSAGKSREEIQMNSKGMDAQIHQSIFSYESSGFWQLVDHFVPFLPLERKHVRQCVLAEMASLKISVHHHPDLADKVVREMPFFPPEEKFFSIKGCKSVRQKLMLHINEMNIIE</sequence>
<dbReference type="PANTHER" id="PTHR10760">
    <property type="entry name" value="TORSIN"/>
    <property type="match status" value="1"/>
</dbReference>
<dbReference type="GO" id="GO:0005524">
    <property type="term" value="F:ATP binding"/>
    <property type="evidence" value="ECO:0007669"/>
    <property type="project" value="InterPro"/>
</dbReference>
<dbReference type="GO" id="GO:0005635">
    <property type="term" value="C:nuclear envelope"/>
    <property type="evidence" value="ECO:0007669"/>
    <property type="project" value="TreeGrafter"/>
</dbReference>
<dbReference type="Pfam" id="PF21376">
    <property type="entry name" value="TOR1A_C"/>
    <property type="match status" value="1"/>
</dbReference>
<evidence type="ECO:0000313" key="5">
    <source>
        <dbReference type="Proteomes" id="UP001059041"/>
    </source>
</evidence>
<feature type="domain" description="Torsin-1A C-terminal" evidence="3">
    <location>
        <begin position="200"/>
        <end position="256"/>
    </location>
</feature>
<name>A0A9W7WCS8_TRIRA</name>
<evidence type="ECO:0000313" key="4">
    <source>
        <dbReference type="EMBL" id="KAI7794460.1"/>
    </source>
</evidence>
<evidence type="ECO:0000256" key="2">
    <source>
        <dbReference type="SAM" id="Phobius"/>
    </source>
</evidence>
<gene>
    <name evidence="4" type="ORF">IRJ41_015250</name>
</gene>
<keyword evidence="2" id="KW-1133">Transmembrane helix</keyword>
<keyword evidence="2" id="KW-0472">Membrane</keyword>
<dbReference type="InterPro" id="IPR049337">
    <property type="entry name" value="TOR1A_C"/>
</dbReference>
<proteinExistence type="predicted"/>
<organism evidence="4 5">
    <name type="scientific">Triplophysa rosa</name>
    <name type="common">Cave loach</name>
    <dbReference type="NCBI Taxonomy" id="992332"/>
    <lineage>
        <taxon>Eukaryota</taxon>
        <taxon>Metazoa</taxon>
        <taxon>Chordata</taxon>
        <taxon>Craniata</taxon>
        <taxon>Vertebrata</taxon>
        <taxon>Euteleostomi</taxon>
        <taxon>Actinopterygii</taxon>
        <taxon>Neopterygii</taxon>
        <taxon>Teleostei</taxon>
        <taxon>Ostariophysi</taxon>
        <taxon>Cypriniformes</taxon>
        <taxon>Nemacheilidae</taxon>
        <taxon>Triplophysa</taxon>
    </lineage>
</organism>
<dbReference type="GO" id="GO:0005788">
    <property type="term" value="C:endoplasmic reticulum lumen"/>
    <property type="evidence" value="ECO:0007669"/>
    <property type="project" value="TreeGrafter"/>
</dbReference>
<reference evidence="4" key="1">
    <citation type="submission" date="2021-02" db="EMBL/GenBank/DDBJ databases">
        <title>Comparative genomics reveals that relaxation of natural selection precedes convergent phenotypic evolution of cavefish.</title>
        <authorList>
            <person name="Peng Z."/>
        </authorList>
    </citation>
    <scope>NUCLEOTIDE SEQUENCE</scope>
    <source>
        <tissue evidence="4">Muscle</tissue>
    </source>
</reference>
<dbReference type="GO" id="GO:0016887">
    <property type="term" value="F:ATP hydrolysis activity"/>
    <property type="evidence" value="ECO:0007669"/>
    <property type="project" value="InterPro"/>
</dbReference>
<protein>
    <recommendedName>
        <fullName evidence="3">Torsin-1A C-terminal domain-containing protein</fullName>
    </recommendedName>
</protein>
<feature type="region of interest" description="Disordered" evidence="1">
    <location>
        <begin position="82"/>
        <end position="101"/>
    </location>
</feature>
<evidence type="ECO:0000256" key="1">
    <source>
        <dbReference type="SAM" id="MobiDB-lite"/>
    </source>
</evidence>
<feature type="compositionally biased region" description="Polar residues" evidence="1">
    <location>
        <begin position="83"/>
        <end position="96"/>
    </location>
</feature>
<keyword evidence="2" id="KW-0812">Transmembrane</keyword>
<dbReference type="GO" id="GO:0034504">
    <property type="term" value="P:protein localization to nucleus"/>
    <property type="evidence" value="ECO:0007669"/>
    <property type="project" value="TreeGrafter"/>
</dbReference>
<dbReference type="GO" id="GO:0019894">
    <property type="term" value="F:kinesin binding"/>
    <property type="evidence" value="ECO:0007669"/>
    <property type="project" value="TreeGrafter"/>
</dbReference>
<comment type="caution">
    <text evidence="4">The sequence shown here is derived from an EMBL/GenBank/DDBJ whole genome shotgun (WGS) entry which is preliminary data.</text>
</comment>
<accession>A0A9W7WCS8</accession>
<dbReference type="InterPro" id="IPR010448">
    <property type="entry name" value="Torsin"/>
</dbReference>